<dbReference type="RefSeq" id="WP_131759279.1">
    <property type="nucleotide sequence ID" value="NZ_CAACUY010000073.1"/>
</dbReference>
<reference evidence="4" key="1">
    <citation type="journal article" date="2019" name="Int. J. Syst. Evol. Microbiol.">
        <title>The Global Catalogue of Microorganisms (GCM) 10K type strain sequencing project: providing services to taxonomists for standard genome sequencing and annotation.</title>
        <authorList>
            <consortium name="The Broad Institute Genomics Platform"/>
            <consortium name="The Broad Institute Genome Sequencing Center for Infectious Disease"/>
            <person name="Wu L."/>
            <person name="Ma J."/>
        </authorList>
    </citation>
    <scope>NUCLEOTIDE SEQUENCE [LARGE SCALE GENOMIC DNA]</scope>
    <source>
        <strain evidence="4">JCM 9371</strain>
    </source>
</reference>
<accession>A0ABW2XDZ5</accession>
<feature type="domain" description="Beta-lactamase-related" evidence="2">
    <location>
        <begin position="47"/>
        <end position="373"/>
    </location>
</feature>
<dbReference type="Pfam" id="PF00144">
    <property type="entry name" value="Beta-lactamase"/>
    <property type="match status" value="1"/>
</dbReference>
<dbReference type="InterPro" id="IPR001466">
    <property type="entry name" value="Beta-lactam-related"/>
</dbReference>
<organism evidence="3 4">
    <name type="scientific">Actinomadura fibrosa</name>
    <dbReference type="NCBI Taxonomy" id="111802"/>
    <lineage>
        <taxon>Bacteria</taxon>
        <taxon>Bacillati</taxon>
        <taxon>Actinomycetota</taxon>
        <taxon>Actinomycetes</taxon>
        <taxon>Streptosporangiales</taxon>
        <taxon>Thermomonosporaceae</taxon>
        <taxon>Actinomadura</taxon>
    </lineage>
</organism>
<dbReference type="EMBL" id="JBHTGP010000003">
    <property type="protein sequence ID" value="MFD0684237.1"/>
    <property type="molecule type" value="Genomic_DNA"/>
</dbReference>
<name>A0ABW2XDZ5_9ACTN</name>
<protein>
    <submittedName>
        <fullName evidence="3">Serine hydrolase domain-containing protein</fullName>
        <ecNumber evidence="3">3.-.-.-</ecNumber>
    </submittedName>
</protein>
<dbReference type="SUPFAM" id="SSF56601">
    <property type="entry name" value="beta-lactamase/transpeptidase-like"/>
    <property type="match status" value="1"/>
</dbReference>
<gene>
    <name evidence="3" type="ORF">ACFQZM_07005</name>
</gene>
<evidence type="ECO:0000313" key="3">
    <source>
        <dbReference type="EMBL" id="MFD0684237.1"/>
    </source>
</evidence>
<dbReference type="PANTHER" id="PTHR46825">
    <property type="entry name" value="D-ALANYL-D-ALANINE-CARBOXYPEPTIDASE/ENDOPEPTIDASE AMPH"/>
    <property type="match status" value="1"/>
</dbReference>
<dbReference type="InterPro" id="IPR050491">
    <property type="entry name" value="AmpC-like"/>
</dbReference>
<proteinExistence type="predicted"/>
<dbReference type="Gene3D" id="3.40.710.10">
    <property type="entry name" value="DD-peptidase/beta-lactamase superfamily"/>
    <property type="match status" value="1"/>
</dbReference>
<feature type="chain" id="PRO_5047069045" evidence="1">
    <location>
        <begin position="27"/>
        <end position="382"/>
    </location>
</feature>
<dbReference type="GO" id="GO:0016787">
    <property type="term" value="F:hydrolase activity"/>
    <property type="evidence" value="ECO:0007669"/>
    <property type="project" value="UniProtKB-KW"/>
</dbReference>
<evidence type="ECO:0000313" key="4">
    <source>
        <dbReference type="Proteomes" id="UP001597063"/>
    </source>
</evidence>
<keyword evidence="3" id="KW-0378">Hydrolase</keyword>
<sequence length="382" mass="40949">MPRIRTLSAAVTALVLGFGVAAPAAAAAGPRRNEPTATGLDAKVRAAATGLVADGAPGVLIMTRRDGRVAHTAAGVSDTATGRPMDHRLLFRAASVTKSFTSTVVLQLAAEHRLSLDDTVERWLPGLVRGNGNDGSKITIRRLLAQTSGLNDYTPDPRVMTDPRRMWEPSELVGIAVEKAPLYAPGTGWNYSNTNYVLAGMIIERASGRTAGAEFARRIFRPLGLRHTSYPAQTDFTASSAFPGPYVHGYYGGFGDVSTAISTSSARTSGGIISTVDDLARFHRALFTGRLLPARQMRELTTVRPVNDDGVVEDYGLGVARIAFSCGRAWGHDGGFPGYRTWTYTSADGRRQAVITYNTSTLEYDERFRADLAKAADTAFCS</sequence>
<dbReference type="EC" id="3.-.-.-" evidence="3"/>
<dbReference type="InterPro" id="IPR012338">
    <property type="entry name" value="Beta-lactam/transpept-like"/>
</dbReference>
<evidence type="ECO:0000259" key="2">
    <source>
        <dbReference type="Pfam" id="PF00144"/>
    </source>
</evidence>
<evidence type="ECO:0000256" key="1">
    <source>
        <dbReference type="SAM" id="SignalP"/>
    </source>
</evidence>
<comment type="caution">
    <text evidence="3">The sequence shown here is derived from an EMBL/GenBank/DDBJ whole genome shotgun (WGS) entry which is preliminary data.</text>
</comment>
<dbReference type="PANTHER" id="PTHR46825:SF7">
    <property type="entry name" value="D-ALANYL-D-ALANINE CARBOXYPEPTIDASE"/>
    <property type="match status" value="1"/>
</dbReference>
<feature type="signal peptide" evidence="1">
    <location>
        <begin position="1"/>
        <end position="26"/>
    </location>
</feature>
<dbReference type="Proteomes" id="UP001597063">
    <property type="component" value="Unassembled WGS sequence"/>
</dbReference>
<keyword evidence="1" id="KW-0732">Signal</keyword>
<keyword evidence="4" id="KW-1185">Reference proteome</keyword>